<dbReference type="GeneID" id="54121429"/>
<gene>
    <name evidence="1" type="ORF">SAMN04487834_102420</name>
</gene>
<sequence>MRINYADALVELLNRELKDNKHTLDEFIDAYRLHNEDIILVTLSKDMKYNPETRQFE</sequence>
<dbReference type="Proteomes" id="UP000183028">
    <property type="component" value="Unassembled WGS sequence"/>
</dbReference>
<keyword evidence="2" id="KW-1185">Reference proteome</keyword>
<dbReference type="EMBL" id="FNYK01000024">
    <property type="protein sequence ID" value="SEI78965.1"/>
    <property type="molecule type" value="Genomic_DNA"/>
</dbReference>
<name>A0A1H6TRX8_9FIRM</name>
<accession>A0A1H6TRX8</accession>
<evidence type="ECO:0000313" key="1">
    <source>
        <dbReference type="EMBL" id="SEI78965.1"/>
    </source>
</evidence>
<reference evidence="2" key="1">
    <citation type="submission" date="2016-10" db="EMBL/GenBank/DDBJ databases">
        <authorList>
            <person name="Varghese N."/>
        </authorList>
    </citation>
    <scope>NUCLEOTIDE SEQUENCE [LARGE SCALE GENOMIC DNA]</scope>
    <source>
        <strain evidence="2">DSM 20406</strain>
    </source>
</reference>
<dbReference type="AlphaFoldDB" id="A0A1H6TRX8"/>
<protein>
    <submittedName>
        <fullName evidence="1">Uncharacterized protein</fullName>
    </submittedName>
</protein>
<dbReference type="RefSeq" id="WP_156032219.1">
    <property type="nucleotide sequence ID" value="NZ_CACVPP010000078.1"/>
</dbReference>
<organism evidence="1 2">
    <name type="scientific">Sharpea azabuensis</name>
    <dbReference type="NCBI Taxonomy" id="322505"/>
    <lineage>
        <taxon>Bacteria</taxon>
        <taxon>Bacillati</taxon>
        <taxon>Bacillota</taxon>
        <taxon>Erysipelotrichia</taxon>
        <taxon>Erysipelotrichales</taxon>
        <taxon>Coprobacillaceae</taxon>
        <taxon>Sharpea</taxon>
    </lineage>
</organism>
<proteinExistence type="predicted"/>
<evidence type="ECO:0000313" key="2">
    <source>
        <dbReference type="Proteomes" id="UP000183028"/>
    </source>
</evidence>